<dbReference type="EMBL" id="AHKC01004603">
    <property type="protein sequence ID" value="EKF38858.1"/>
    <property type="molecule type" value="Genomic_DNA"/>
</dbReference>
<evidence type="ECO:0000256" key="1">
    <source>
        <dbReference type="SAM" id="MobiDB-lite"/>
    </source>
</evidence>
<dbReference type="Pfam" id="PF22925">
    <property type="entry name" value="TS_C"/>
    <property type="match status" value="1"/>
</dbReference>
<keyword evidence="4" id="KW-1185">Reference proteome</keyword>
<dbReference type="Gene3D" id="2.60.120.200">
    <property type="match status" value="1"/>
</dbReference>
<name>K2MUA0_TRYCR</name>
<gene>
    <name evidence="3" type="ORF">MOQ_000927</name>
</gene>
<evidence type="ECO:0000313" key="4">
    <source>
        <dbReference type="Proteomes" id="UP000007350"/>
    </source>
</evidence>
<feature type="compositionally biased region" description="Polar residues" evidence="1">
    <location>
        <begin position="59"/>
        <end position="75"/>
    </location>
</feature>
<feature type="domain" description="Trans-sialidase C-terminal" evidence="2">
    <location>
        <begin position="2"/>
        <end position="36"/>
    </location>
</feature>
<dbReference type="SUPFAM" id="SSF49899">
    <property type="entry name" value="Concanavalin A-like lectins/glucanases"/>
    <property type="match status" value="1"/>
</dbReference>
<reference evidence="3 4" key="1">
    <citation type="journal article" date="2012" name="BMC Genomics">
        <title>Comparative genomic analysis of human infective Trypanosoma cruzi lineages with the bat-restricted subspecies T. cruzi marinkellei.</title>
        <authorList>
            <person name="Franzen O."/>
            <person name="Talavera-Lopez C."/>
            <person name="Ochaya S."/>
            <person name="Butler C.E."/>
            <person name="Messenger L.A."/>
            <person name="Lewis M.D."/>
            <person name="Llewellyn M.S."/>
            <person name="Marinkelle C.J."/>
            <person name="Tyler K.M."/>
            <person name="Miles M.A."/>
            <person name="Andersson B."/>
        </authorList>
    </citation>
    <scope>NUCLEOTIDE SEQUENCE [LARGE SCALE GENOMIC DNA]</scope>
    <source>
        <strain evidence="3 4">B7</strain>
    </source>
</reference>
<sequence length="231" mass="22767">MISHFYIGGDGSSTGSQEGVSVTVRNVLLYNRPLNDDEIGALNPKKGPITPLMAKNALDTLSPSTPGGTQPSRQGLSKESKGADGGGASPSAASASTTSSGRGQSVNHLAPGTSPDGNANVDGASSSNGDPAAGKGRVDAIQEDGPNTPSVGDTPATADTNSPTAKDGGQIGPASTADVSASSGADGKKTAGGTDGQEGIHPLDRDVNATARQQQSRKFIAGDNSDAGSVR</sequence>
<dbReference type="AlphaFoldDB" id="K2MUA0"/>
<dbReference type="Proteomes" id="UP000007350">
    <property type="component" value="Unassembled WGS sequence"/>
</dbReference>
<accession>K2MUA0</accession>
<evidence type="ECO:0000313" key="3">
    <source>
        <dbReference type="EMBL" id="EKF38858.1"/>
    </source>
</evidence>
<organism evidence="3 4">
    <name type="scientific">Trypanosoma cruzi marinkellei</name>
    <dbReference type="NCBI Taxonomy" id="85056"/>
    <lineage>
        <taxon>Eukaryota</taxon>
        <taxon>Discoba</taxon>
        <taxon>Euglenozoa</taxon>
        <taxon>Kinetoplastea</taxon>
        <taxon>Metakinetoplastina</taxon>
        <taxon>Trypanosomatida</taxon>
        <taxon>Trypanosomatidae</taxon>
        <taxon>Trypanosoma</taxon>
        <taxon>Schizotrypanum</taxon>
    </lineage>
</organism>
<comment type="caution">
    <text evidence="3">The sequence shown here is derived from an EMBL/GenBank/DDBJ whole genome shotgun (WGS) entry which is preliminary data.</text>
</comment>
<feature type="region of interest" description="Disordered" evidence="1">
    <location>
        <begin position="58"/>
        <end position="231"/>
    </location>
</feature>
<feature type="non-terminal residue" evidence="3">
    <location>
        <position position="231"/>
    </location>
</feature>
<feature type="compositionally biased region" description="Low complexity" evidence="1">
    <location>
        <begin position="89"/>
        <end position="105"/>
    </location>
</feature>
<feature type="compositionally biased region" description="Polar residues" evidence="1">
    <location>
        <begin position="145"/>
        <end position="164"/>
    </location>
</feature>
<evidence type="ECO:0000259" key="2">
    <source>
        <dbReference type="Pfam" id="PF22925"/>
    </source>
</evidence>
<proteinExistence type="predicted"/>
<dbReference type="InterPro" id="IPR013320">
    <property type="entry name" value="ConA-like_dom_sf"/>
</dbReference>
<protein>
    <submittedName>
        <fullName evidence="3">Trans-sialidase, putative</fullName>
    </submittedName>
</protein>
<dbReference type="InterPro" id="IPR055239">
    <property type="entry name" value="TS_C"/>
</dbReference>